<keyword evidence="3" id="KW-1185">Reference proteome</keyword>
<evidence type="ECO:0000313" key="2">
    <source>
        <dbReference type="EMBL" id="MBR7796073.1"/>
    </source>
</evidence>
<feature type="transmembrane region" description="Helical" evidence="1">
    <location>
        <begin position="69"/>
        <end position="98"/>
    </location>
</feature>
<evidence type="ECO:0000256" key="1">
    <source>
        <dbReference type="SAM" id="Phobius"/>
    </source>
</evidence>
<keyword evidence="1" id="KW-0472">Membrane</keyword>
<keyword evidence="1" id="KW-1133">Transmembrane helix</keyword>
<name>A0A941DZ91_9BACI</name>
<sequence length="101" mass="11318">MRKKLYVSLSVLCAVSVFIMSSVFQSMAHWGKGLTWYWVGVTFTCFIWLLGIIFLVIATRKSNVKEKSIFGLSIMGIVSFIMLICGFCWVAFVIMAGLSGM</sequence>
<keyword evidence="1" id="KW-0812">Transmembrane</keyword>
<dbReference type="RefSeq" id="WP_166530253.1">
    <property type="nucleotide sequence ID" value="NZ_JAGSOT010000020.1"/>
</dbReference>
<organism evidence="2 3">
    <name type="scientific">Virgibacillus salarius</name>
    <dbReference type="NCBI Taxonomy" id="447199"/>
    <lineage>
        <taxon>Bacteria</taxon>
        <taxon>Bacillati</taxon>
        <taxon>Bacillota</taxon>
        <taxon>Bacilli</taxon>
        <taxon>Bacillales</taxon>
        <taxon>Bacillaceae</taxon>
        <taxon>Virgibacillus</taxon>
    </lineage>
</organism>
<dbReference type="EMBL" id="JAGSOT010000020">
    <property type="protein sequence ID" value="MBR7796073.1"/>
    <property type="molecule type" value="Genomic_DNA"/>
</dbReference>
<feature type="transmembrane region" description="Helical" evidence="1">
    <location>
        <begin position="5"/>
        <end position="24"/>
    </location>
</feature>
<proteinExistence type="predicted"/>
<comment type="caution">
    <text evidence="2">The sequence shown here is derived from an EMBL/GenBank/DDBJ whole genome shotgun (WGS) entry which is preliminary data.</text>
</comment>
<accession>A0A941DZ91</accession>
<gene>
    <name evidence="2" type="ORF">KCX74_08460</name>
</gene>
<dbReference type="Proteomes" id="UP000675284">
    <property type="component" value="Unassembled WGS sequence"/>
</dbReference>
<evidence type="ECO:0000313" key="3">
    <source>
        <dbReference type="Proteomes" id="UP000675284"/>
    </source>
</evidence>
<protein>
    <submittedName>
        <fullName evidence="2">Uncharacterized protein</fullName>
    </submittedName>
</protein>
<reference evidence="2" key="1">
    <citation type="submission" date="2021-04" db="EMBL/GenBank/DDBJ databases">
        <title>Isolation and polyphasic classification of algal microorganism.</title>
        <authorList>
            <person name="Wang S."/>
        </authorList>
    </citation>
    <scope>NUCLEOTIDE SEQUENCE</scope>
    <source>
        <strain evidence="2">720a</strain>
    </source>
</reference>
<feature type="transmembrane region" description="Helical" evidence="1">
    <location>
        <begin position="36"/>
        <end position="57"/>
    </location>
</feature>
<dbReference type="AlphaFoldDB" id="A0A941DZ91"/>